<name>A0A0G1DBZ8_9BACT</name>
<comment type="caution">
    <text evidence="1">The sequence shown here is derived from an EMBL/GenBank/DDBJ whole genome shotgun (WGS) entry which is preliminary data.</text>
</comment>
<reference evidence="1 2" key="1">
    <citation type="journal article" date="2015" name="Nature">
        <title>rRNA introns, odd ribosomes, and small enigmatic genomes across a large radiation of phyla.</title>
        <authorList>
            <person name="Brown C.T."/>
            <person name="Hug L.A."/>
            <person name="Thomas B.C."/>
            <person name="Sharon I."/>
            <person name="Castelle C.J."/>
            <person name="Singh A."/>
            <person name="Wilkins M.J."/>
            <person name="Williams K.H."/>
            <person name="Banfield J.F."/>
        </authorList>
    </citation>
    <scope>NUCLEOTIDE SEQUENCE [LARGE SCALE GENOMIC DNA]</scope>
</reference>
<proteinExistence type="predicted"/>
<protein>
    <recommendedName>
        <fullName evidence="3">SpoVT-AbrB domain-containing protein</fullName>
    </recommendedName>
</protein>
<dbReference type="EMBL" id="LCFP01000018">
    <property type="protein sequence ID" value="KKS95415.1"/>
    <property type="molecule type" value="Genomic_DNA"/>
</dbReference>
<evidence type="ECO:0008006" key="3">
    <source>
        <dbReference type="Google" id="ProtNLM"/>
    </source>
</evidence>
<organism evidence="1 2">
    <name type="scientific">Candidatus Gottesmanbacteria bacterium GW2011_GWA2_43_14</name>
    <dbReference type="NCBI Taxonomy" id="1618443"/>
    <lineage>
        <taxon>Bacteria</taxon>
        <taxon>Candidatus Gottesmaniibacteriota</taxon>
    </lineage>
</organism>
<gene>
    <name evidence="1" type="ORF">UV73_C0018G0028</name>
</gene>
<evidence type="ECO:0000313" key="2">
    <source>
        <dbReference type="Proteomes" id="UP000034894"/>
    </source>
</evidence>
<dbReference type="AlphaFoldDB" id="A0A0G1DBZ8"/>
<sequence length="91" mass="10476">MNNKQFSVTVRARGQITVPDNLRKKTFWLREGTPVTLIEGIEEIKITPLRIKEGDGLNWRKLWQQITLIRHFSGKKGNLSSFIASDRAGRI</sequence>
<accession>A0A0G1DBZ8</accession>
<dbReference type="STRING" id="1618443.UV73_C0018G0028"/>
<evidence type="ECO:0000313" key="1">
    <source>
        <dbReference type="EMBL" id="KKS95415.1"/>
    </source>
</evidence>
<dbReference type="Proteomes" id="UP000034894">
    <property type="component" value="Unassembled WGS sequence"/>
</dbReference>